<dbReference type="EMBL" id="CAUJNA010000780">
    <property type="protein sequence ID" value="CAJ1381132.1"/>
    <property type="molecule type" value="Genomic_DNA"/>
</dbReference>
<evidence type="ECO:0000256" key="1">
    <source>
        <dbReference type="ARBA" id="ARBA00005964"/>
    </source>
</evidence>
<evidence type="ECO:0000256" key="3">
    <source>
        <dbReference type="RuleBase" id="RU361235"/>
    </source>
</evidence>
<dbReference type="InterPro" id="IPR019826">
    <property type="entry name" value="Carboxylesterase_B_AS"/>
</dbReference>
<dbReference type="PANTHER" id="PTHR43918">
    <property type="entry name" value="ACETYLCHOLINESTERASE"/>
    <property type="match status" value="1"/>
</dbReference>
<protein>
    <recommendedName>
        <fullName evidence="3">Carboxylic ester hydrolase</fullName>
        <ecNumber evidence="3">3.1.1.-</ecNumber>
    </recommendedName>
</protein>
<dbReference type="InterPro" id="IPR029058">
    <property type="entry name" value="AB_hydrolase_fold"/>
</dbReference>
<evidence type="ECO:0000313" key="6">
    <source>
        <dbReference type="Proteomes" id="UP001178507"/>
    </source>
</evidence>
<dbReference type="SUPFAM" id="SSF53474">
    <property type="entry name" value="alpha/beta-Hydrolases"/>
    <property type="match status" value="1"/>
</dbReference>
<proteinExistence type="inferred from homology"/>
<comment type="caution">
    <text evidence="5">The sequence shown here is derived from an EMBL/GenBank/DDBJ whole genome shotgun (WGS) entry which is preliminary data.</text>
</comment>
<keyword evidence="3" id="KW-0732">Signal</keyword>
<evidence type="ECO:0000313" key="5">
    <source>
        <dbReference type="EMBL" id="CAJ1381132.1"/>
    </source>
</evidence>
<gene>
    <name evidence="5" type="ORF">EVOR1521_LOCUS8914</name>
</gene>
<evidence type="ECO:0000259" key="4">
    <source>
        <dbReference type="Pfam" id="PF00135"/>
    </source>
</evidence>
<keyword evidence="6" id="KW-1185">Reference proteome</keyword>
<dbReference type="PANTHER" id="PTHR43918:SF4">
    <property type="entry name" value="CARBOXYLIC ESTER HYDROLASE"/>
    <property type="match status" value="1"/>
</dbReference>
<feature type="chain" id="PRO_5041485724" description="Carboxylic ester hydrolase" evidence="3">
    <location>
        <begin position="18"/>
        <end position="578"/>
    </location>
</feature>
<dbReference type="Proteomes" id="UP001178507">
    <property type="component" value="Unassembled WGS sequence"/>
</dbReference>
<keyword evidence="2 3" id="KW-0378">Hydrolase</keyword>
<dbReference type="InterPro" id="IPR050654">
    <property type="entry name" value="AChE-related_enzymes"/>
</dbReference>
<dbReference type="GO" id="GO:0052689">
    <property type="term" value="F:carboxylic ester hydrolase activity"/>
    <property type="evidence" value="ECO:0007669"/>
    <property type="project" value="TreeGrafter"/>
</dbReference>
<feature type="domain" description="Carboxylesterase type B" evidence="4">
    <location>
        <begin position="25"/>
        <end position="534"/>
    </location>
</feature>
<name>A0AA36I4Z5_9DINO</name>
<dbReference type="PROSITE" id="PS00122">
    <property type="entry name" value="CARBOXYLESTERASE_B_1"/>
    <property type="match status" value="1"/>
</dbReference>
<organism evidence="5 6">
    <name type="scientific">Effrenium voratum</name>
    <dbReference type="NCBI Taxonomy" id="2562239"/>
    <lineage>
        <taxon>Eukaryota</taxon>
        <taxon>Sar</taxon>
        <taxon>Alveolata</taxon>
        <taxon>Dinophyceae</taxon>
        <taxon>Suessiales</taxon>
        <taxon>Symbiodiniaceae</taxon>
        <taxon>Effrenium</taxon>
    </lineage>
</organism>
<feature type="signal peptide" evidence="3">
    <location>
        <begin position="1"/>
        <end position="17"/>
    </location>
</feature>
<dbReference type="InterPro" id="IPR002018">
    <property type="entry name" value="CarbesteraseB"/>
</dbReference>
<comment type="similarity">
    <text evidence="1 3">Belongs to the type-B carboxylesterase/lipase family.</text>
</comment>
<dbReference type="Pfam" id="PF00135">
    <property type="entry name" value="COesterase"/>
    <property type="match status" value="1"/>
</dbReference>
<dbReference type="AlphaFoldDB" id="A0AA36I4Z5"/>
<accession>A0AA36I4Z5</accession>
<reference evidence="5" key="1">
    <citation type="submission" date="2023-08" db="EMBL/GenBank/DDBJ databases">
        <authorList>
            <person name="Chen Y."/>
            <person name="Shah S."/>
            <person name="Dougan E. K."/>
            <person name="Thang M."/>
            <person name="Chan C."/>
        </authorList>
    </citation>
    <scope>NUCLEOTIDE SEQUENCE</scope>
</reference>
<dbReference type="Gene3D" id="3.40.50.1820">
    <property type="entry name" value="alpha/beta hydrolase"/>
    <property type="match status" value="1"/>
</dbReference>
<dbReference type="EC" id="3.1.1.-" evidence="3"/>
<sequence>MVGAMLRCLLLLWLAEAEDQSDAALVVDTANGPVLGVWRDGASASWWGIPFAEPPLGKLRFREPQALSQTWTTPRPSKIPPECAQRGGSKGVKGQEDCLYLNVHAPAQTNASRPVLVWIYGGGFSMGSSYELGLYDGHHLSAKHEVVVVTLNYRLSALGFMALDALQGEQPAGSTGNHGVQDQQLALRWVRRNIAAFGGDATRVTVFGESAGAFSVMWHLVSPHSAGLFQSAIMESGTVETSLFFQPLEKAKAYYEELAERLHCPKLLGPLQLPCLRALPPELILAVEGGADGWRPMQRSTLWPVMPTGPAVDGTDHGLPDVPLKLVKQGRFNKVPLLLGANENGGSIFEMMLPEVLPGAKLPLKRNPESLSKALDFFFRENVSKVEQVYTQSEYLQDPDKMIRRIIRDLIFLCPARALASAWAQQGLPAYLYVFDFNYGLAKMIGLGDFHGAELPFVFRNWLEFIKPIDPLQSPWHMADIMSCKWASFATVRDPNGGDEASWPPGCQAVNRKFSDWPAFEAGQRFFYGLKSRPDVHAILKDNRYPDDLFPRDEKCDLWDQLGMYMPWVQGAQDVIVL</sequence>
<evidence type="ECO:0000256" key="2">
    <source>
        <dbReference type="ARBA" id="ARBA00022801"/>
    </source>
</evidence>